<proteinExistence type="predicted"/>
<evidence type="ECO:0000256" key="3">
    <source>
        <dbReference type="PROSITE-ProRule" id="PRU00023"/>
    </source>
</evidence>
<dbReference type="InterPro" id="IPR002110">
    <property type="entry name" value="Ankyrin_rpt"/>
</dbReference>
<gene>
    <name evidence="5" type="ORF">CCMP2556_LOCUS38628</name>
</gene>
<feature type="region of interest" description="Disordered" evidence="4">
    <location>
        <begin position="155"/>
        <end position="176"/>
    </location>
</feature>
<keyword evidence="1" id="KW-0677">Repeat</keyword>
<dbReference type="SUPFAM" id="SSF48403">
    <property type="entry name" value="Ankyrin repeat"/>
    <property type="match status" value="1"/>
</dbReference>
<dbReference type="Pfam" id="PF12796">
    <property type="entry name" value="Ank_2"/>
    <property type="match status" value="1"/>
</dbReference>
<evidence type="ECO:0000256" key="4">
    <source>
        <dbReference type="SAM" id="MobiDB-lite"/>
    </source>
</evidence>
<name>A0ABP0PS00_9DINO</name>
<keyword evidence="2 3" id="KW-0040">ANK repeat</keyword>
<dbReference type="EMBL" id="CAXAMN010023551">
    <property type="protein sequence ID" value="CAK9078367.1"/>
    <property type="molecule type" value="Genomic_DNA"/>
</dbReference>
<accession>A0ABP0PS00</accession>
<dbReference type="PROSITE" id="PS50088">
    <property type="entry name" value="ANK_REPEAT"/>
    <property type="match status" value="1"/>
</dbReference>
<protein>
    <submittedName>
        <fullName evidence="5">Uncharacterized protein</fullName>
    </submittedName>
</protein>
<dbReference type="Proteomes" id="UP001642484">
    <property type="component" value="Unassembled WGS sequence"/>
</dbReference>
<evidence type="ECO:0000313" key="6">
    <source>
        <dbReference type="Proteomes" id="UP001642484"/>
    </source>
</evidence>
<organism evidence="5 6">
    <name type="scientific">Durusdinium trenchii</name>
    <dbReference type="NCBI Taxonomy" id="1381693"/>
    <lineage>
        <taxon>Eukaryota</taxon>
        <taxon>Sar</taxon>
        <taxon>Alveolata</taxon>
        <taxon>Dinophyceae</taxon>
        <taxon>Suessiales</taxon>
        <taxon>Symbiodiniaceae</taxon>
        <taxon>Durusdinium</taxon>
    </lineage>
</organism>
<dbReference type="InterPro" id="IPR036770">
    <property type="entry name" value="Ankyrin_rpt-contain_sf"/>
</dbReference>
<dbReference type="SMART" id="SM00248">
    <property type="entry name" value="ANK"/>
    <property type="match status" value="2"/>
</dbReference>
<dbReference type="PROSITE" id="PS50297">
    <property type="entry name" value="ANK_REP_REGION"/>
    <property type="match status" value="1"/>
</dbReference>
<feature type="compositionally biased region" description="Basic and acidic residues" evidence="4">
    <location>
        <begin position="155"/>
        <end position="169"/>
    </location>
</feature>
<evidence type="ECO:0000313" key="5">
    <source>
        <dbReference type="EMBL" id="CAK9078367.1"/>
    </source>
</evidence>
<evidence type="ECO:0000256" key="1">
    <source>
        <dbReference type="ARBA" id="ARBA00022737"/>
    </source>
</evidence>
<keyword evidence="6" id="KW-1185">Reference proteome</keyword>
<comment type="caution">
    <text evidence="5">The sequence shown here is derived from an EMBL/GenBank/DDBJ whole genome shotgun (WGS) entry which is preliminary data.</text>
</comment>
<dbReference type="PANTHER" id="PTHR24171">
    <property type="entry name" value="ANKYRIN REPEAT DOMAIN-CONTAINING PROTEIN 39-RELATED"/>
    <property type="match status" value="1"/>
</dbReference>
<sequence length="211" mass="22791">MSPTNRPVVQYPASPTRQVIAVPSVSSPVPLSAGSFVSPVSMVPPVTTPMPMTYSQVSQVAPVLTSPFQFGKVSNPSLTVKKPLEAGAAEAAKCGQSIHHAAKMGNIEAIRYIHRNHPHSIHTYDETGQMPLHHAVCKGHKEMVKELLKHGADIEATNHDGRGSPHRSPDVFSVGWFSDGPAQRKMDPLSKRHVDSATCVSVQKKRNVSDL</sequence>
<feature type="repeat" description="ANK" evidence="3">
    <location>
        <begin position="127"/>
        <end position="159"/>
    </location>
</feature>
<reference evidence="5 6" key="1">
    <citation type="submission" date="2024-02" db="EMBL/GenBank/DDBJ databases">
        <authorList>
            <person name="Chen Y."/>
            <person name="Shah S."/>
            <person name="Dougan E. K."/>
            <person name="Thang M."/>
            <person name="Chan C."/>
        </authorList>
    </citation>
    <scope>NUCLEOTIDE SEQUENCE [LARGE SCALE GENOMIC DNA]</scope>
</reference>
<dbReference type="Gene3D" id="1.25.40.20">
    <property type="entry name" value="Ankyrin repeat-containing domain"/>
    <property type="match status" value="1"/>
</dbReference>
<evidence type="ECO:0000256" key="2">
    <source>
        <dbReference type="ARBA" id="ARBA00023043"/>
    </source>
</evidence>